<reference evidence="5" key="1">
    <citation type="submission" date="2013-07" db="EMBL/GenBank/DDBJ databases">
        <title>The genome of Eucalyptus grandis.</title>
        <authorList>
            <person name="Schmutz J."/>
            <person name="Hayes R."/>
            <person name="Myburg A."/>
            <person name="Tuskan G."/>
            <person name="Grattapaglia D."/>
            <person name="Rokhsar D.S."/>
        </authorList>
    </citation>
    <scope>NUCLEOTIDE SEQUENCE</scope>
    <source>
        <tissue evidence="5">Leaf extractions</tissue>
    </source>
</reference>
<dbReference type="Pfam" id="PF00234">
    <property type="entry name" value="Tryp_alpha_amyl"/>
    <property type="match status" value="1"/>
</dbReference>
<accession>A0A059BSQ4</accession>
<evidence type="ECO:0000259" key="4">
    <source>
        <dbReference type="SMART" id="SM00499"/>
    </source>
</evidence>
<dbReference type="GO" id="GO:0006869">
    <property type="term" value="P:lipid transport"/>
    <property type="evidence" value="ECO:0007669"/>
    <property type="project" value="InterPro"/>
</dbReference>
<evidence type="ECO:0000256" key="2">
    <source>
        <dbReference type="ARBA" id="ARBA00023121"/>
    </source>
</evidence>
<organism evidence="5">
    <name type="scientific">Eucalyptus grandis</name>
    <name type="common">Flooded gum</name>
    <dbReference type="NCBI Taxonomy" id="71139"/>
    <lineage>
        <taxon>Eukaryota</taxon>
        <taxon>Viridiplantae</taxon>
        <taxon>Streptophyta</taxon>
        <taxon>Embryophyta</taxon>
        <taxon>Tracheophyta</taxon>
        <taxon>Spermatophyta</taxon>
        <taxon>Magnoliopsida</taxon>
        <taxon>eudicotyledons</taxon>
        <taxon>Gunneridae</taxon>
        <taxon>Pentapetalae</taxon>
        <taxon>rosids</taxon>
        <taxon>malvids</taxon>
        <taxon>Myrtales</taxon>
        <taxon>Myrtaceae</taxon>
        <taxon>Myrtoideae</taxon>
        <taxon>Eucalypteae</taxon>
        <taxon>Eucalyptus</taxon>
    </lineage>
</organism>
<dbReference type="EMBL" id="KK198758">
    <property type="protein sequence ID" value="KCW69298.1"/>
    <property type="molecule type" value="Genomic_DNA"/>
</dbReference>
<dbReference type="InterPro" id="IPR033872">
    <property type="entry name" value="nsLTP2"/>
</dbReference>
<name>A0A059BSQ4_EUCGR</name>
<dbReference type="OMA" id="VCHIRIP"/>
<evidence type="ECO:0000256" key="3">
    <source>
        <dbReference type="SAM" id="SignalP"/>
    </source>
</evidence>
<proteinExistence type="predicted"/>
<dbReference type="FunCoup" id="A0A059BSQ4">
    <property type="interactions" value="454"/>
</dbReference>
<dbReference type="eggNOG" id="ENOG502S3N0">
    <property type="taxonomic scope" value="Eukaryota"/>
</dbReference>
<dbReference type="SUPFAM" id="SSF47699">
    <property type="entry name" value="Bifunctional inhibitor/lipid-transfer protein/seed storage 2S albumin"/>
    <property type="match status" value="1"/>
</dbReference>
<gene>
    <name evidence="5" type="ORF">EUGRSUZ_F02789</name>
</gene>
<dbReference type="InterPro" id="IPR036312">
    <property type="entry name" value="Bifun_inhib/LTP/seed_sf"/>
</dbReference>
<evidence type="ECO:0000313" key="5">
    <source>
        <dbReference type="EMBL" id="KCW69298.1"/>
    </source>
</evidence>
<keyword evidence="1" id="KW-0813">Transport</keyword>
<dbReference type="PANTHER" id="PTHR33214:SF44">
    <property type="entry name" value="NON-SPECIFIC LIPID TRANSFER PROTEIN GPI-ANCHORED 33"/>
    <property type="match status" value="1"/>
</dbReference>
<dbReference type="AlphaFoldDB" id="A0A059BSQ4"/>
<dbReference type="CDD" id="cd01959">
    <property type="entry name" value="nsLTP2"/>
    <property type="match status" value="1"/>
</dbReference>
<evidence type="ECO:0000256" key="1">
    <source>
        <dbReference type="ARBA" id="ARBA00022448"/>
    </source>
</evidence>
<dbReference type="PANTHER" id="PTHR33214">
    <property type="entry name" value="BIFUNCTIONAL INHIBITOR/LIPID-TRANSFER PROTEIN/SEED STORAGE 2S ALBUMIN SUPERFAMILY PROTEIN"/>
    <property type="match status" value="1"/>
</dbReference>
<feature type="signal peptide" evidence="3">
    <location>
        <begin position="1"/>
        <end position="35"/>
    </location>
</feature>
<dbReference type="GO" id="GO:0008289">
    <property type="term" value="F:lipid binding"/>
    <property type="evidence" value="ECO:0007669"/>
    <property type="project" value="UniProtKB-KW"/>
</dbReference>
<dbReference type="SMART" id="SM00499">
    <property type="entry name" value="AAI"/>
    <property type="match status" value="1"/>
</dbReference>
<protein>
    <recommendedName>
        <fullName evidence="4">Bifunctional inhibitor/plant lipid transfer protein/seed storage helical domain-containing protein</fullName>
    </recommendedName>
</protein>
<sequence length="103" mass="10775">MAKPSNRSPSPRLLAAALMAVLVFLSADRAQVVEAVTCSATELSPCLPAITSSAAPSALCCSKLREQRPCLCGYIKDPNLKQYFTSPNAKRVASTCGVASPTC</sequence>
<dbReference type="InterPro" id="IPR016140">
    <property type="entry name" value="Bifunc_inhib/LTP/seed_store"/>
</dbReference>
<keyword evidence="2" id="KW-0446">Lipid-binding</keyword>
<dbReference type="Gramene" id="KCW69298">
    <property type="protein sequence ID" value="KCW69298"/>
    <property type="gene ID" value="EUGRSUZ_F02789"/>
</dbReference>
<dbReference type="InParanoid" id="A0A059BSQ4"/>
<feature type="domain" description="Bifunctional inhibitor/plant lipid transfer protein/seed storage helical" evidence="4">
    <location>
        <begin position="38"/>
        <end position="103"/>
    </location>
</feature>
<dbReference type="Gene3D" id="1.10.110.10">
    <property type="entry name" value="Plant lipid-transfer and hydrophobic proteins"/>
    <property type="match status" value="1"/>
</dbReference>
<dbReference type="STRING" id="71139.A0A059BSQ4"/>
<feature type="chain" id="PRO_5001573822" description="Bifunctional inhibitor/plant lipid transfer protein/seed storage helical domain-containing protein" evidence="3">
    <location>
        <begin position="36"/>
        <end position="103"/>
    </location>
</feature>
<keyword evidence="3" id="KW-0732">Signal</keyword>